<evidence type="ECO:0000256" key="3">
    <source>
        <dbReference type="SAM" id="MobiDB-lite"/>
    </source>
</evidence>
<evidence type="ECO:0000313" key="5">
    <source>
        <dbReference type="EMBL" id="KAG5592208.1"/>
    </source>
</evidence>
<evidence type="ECO:0000256" key="1">
    <source>
        <dbReference type="ARBA" id="ARBA00022553"/>
    </source>
</evidence>
<dbReference type="PANTHER" id="PTHR46551">
    <property type="entry name" value="SAP DOMAIN-CONTAINING RIBONUCLEOPROTEIN"/>
    <property type="match status" value="1"/>
</dbReference>
<dbReference type="PROSITE" id="PS50800">
    <property type="entry name" value="SAP"/>
    <property type="match status" value="2"/>
</dbReference>
<evidence type="ECO:0000259" key="4">
    <source>
        <dbReference type="PROSITE" id="PS50800"/>
    </source>
</evidence>
<dbReference type="OrthoDB" id="2017365at2759"/>
<dbReference type="Pfam" id="PF02037">
    <property type="entry name" value="SAP"/>
    <property type="match status" value="2"/>
</dbReference>
<dbReference type="SMART" id="SM00513">
    <property type="entry name" value="SAP"/>
    <property type="match status" value="2"/>
</dbReference>
<dbReference type="EMBL" id="JACXVP010000008">
    <property type="protein sequence ID" value="KAG5592208.1"/>
    <property type="molecule type" value="Genomic_DNA"/>
</dbReference>
<dbReference type="Proteomes" id="UP000824120">
    <property type="component" value="Chromosome 8"/>
</dbReference>
<feature type="domain" description="SAP" evidence="4">
    <location>
        <begin position="74"/>
        <end position="108"/>
    </location>
</feature>
<dbReference type="GO" id="GO:0005634">
    <property type="term" value="C:nucleus"/>
    <property type="evidence" value="ECO:0007669"/>
    <property type="project" value="TreeGrafter"/>
</dbReference>
<keyword evidence="6" id="KW-1185">Reference proteome</keyword>
<gene>
    <name evidence="5" type="ORF">H5410_042722</name>
</gene>
<feature type="domain" description="SAP" evidence="4">
    <location>
        <begin position="4"/>
        <end position="38"/>
    </location>
</feature>
<feature type="region of interest" description="Disordered" evidence="3">
    <location>
        <begin position="42"/>
        <end position="67"/>
    </location>
</feature>
<dbReference type="Gene3D" id="1.10.720.30">
    <property type="entry name" value="SAP domain"/>
    <property type="match status" value="2"/>
</dbReference>
<dbReference type="GO" id="GO:0016973">
    <property type="term" value="P:poly(A)+ mRNA export from nucleus"/>
    <property type="evidence" value="ECO:0007669"/>
    <property type="project" value="TreeGrafter"/>
</dbReference>
<evidence type="ECO:0000256" key="2">
    <source>
        <dbReference type="ARBA" id="ARBA00046328"/>
    </source>
</evidence>
<proteinExistence type="inferred from homology"/>
<organism evidence="5 6">
    <name type="scientific">Solanum commersonii</name>
    <name type="common">Commerson's wild potato</name>
    <name type="synonym">Commerson's nightshade</name>
    <dbReference type="NCBI Taxonomy" id="4109"/>
    <lineage>
        <taxon>Eukaryota</taxon>
        <taxon>Viridiplantae</taxon>
        <taxon>Streptophyta</taxon>
        <taxon>Embryophyta</taxon>
        <taxon>Tracheophyta</taxon>
        <taxon>Spermatophyta</taxon>
        <taxon>Magnoliopsida</taxon>
        <taxon>eudicotyledons</taxon>
        <taxon>Gunneridae</taxon>
        <taxon>Pentapetalae</taxon>
        <taxon>asterids</taxon>
        <taxon>lamiids</taxon>
        <taxon>Solanales</taxon>
        <taxon>Solanaceae</taxon>
        <taxon>Solanoideae</taxon>
        <taxon>Solaneae</taxon>
        <taxon>Solanum</taxon>
    </lineage>
</organism>
<dbReference type="PANTHER" id="PTHR46551:SF1">
    <property type="entry name" value="SAP DOMAIN-CONTAINING RIBONUCLEOPROTEIN"/>
    <property type="match status" value="1"/>
</dbReference>
<comment type="similarity">
    <text evidence="2">Belongs to the SAP domain-containing ribonucleoprotein family.</text>
</comment>
<comment type="caution">
    <text evidence="5">The sequence shown here is derived from an EMBL/GenBank/DDBJ whole genome shotgun (WGS) entry which is preliminary data.</text>
</comment>
<keyword evidence="1" id="KW-0597">Phosphoprotein</keyword>
<dbReference type="AlphaFoldDB" id="A0A9J5XYA8"/>
<evidence type="ECO:0000313" key="6">
    <source>
        <dbReference type="Proteomes" id="UP000824120"/>
    </source>
</evidence>
<sequence>MATITKLKVDELRKELSSRGLDTTGTKPILVRRLEEAIEVEEEENKKKLNGDKKRSRVDSDSIGSGKMNDVEEYKKMSVKELREVATSRGISSTGSKKELVFRLCAAADSQKNDSKDDLGGTVVVLLLWTNCSNFTVIFW</sequence>
<dbReference type="InterPro" id="IPR036361">
    <property type="entry name" value="SAP_dom_sf"/>
</dbReference>
<dbReference type="SUPFAM" id="SSF68906">
    <property type="entry name" value="SAP domain"/>
    <property type="match status" value="2"/>
</dbReference>
<accession>A0A9J5XYA8</accession>
<dbReference type="InterPro" id="IPR052240">
    <property type="entry name" value="SAP_domain_ribonucleoprotein"/>
</dbReference>
<reference evidence="5 6" key="1">
    <citation type="submission" date="2020-09" db="EMBL/GenBank/DDBJ databases">
        <title>De no assembly of potato wild relative species, Solanum commersonii.</title>
        <authorList>
            <person name="Cho K."/>
        </authorList>
    </citation>
    <scope>NUCLEOTIDE SEQUENCE [LARGE SCALE GENOMIC DNA]</scope>
    <source>
        <strain evidence="5">LZ3.2</strain>
        <tissue evidence="5">Leaf</tissue>
    </source>
</reference>
<feature type="compositionally biased region" description="Basic and acidic residues" evidence="3">
    <location>
        <begin position="44"/>
        <end position="60"/>
    </location>
</feature>
<protein>
    <recommendedName>
        <fullName evidence="4">SAP domain-containing protein</fullName>
    </recommendedName>
</protein>
<name>A0A9J5XYA8_SOLCO</name>
<dbReference type="InterPro" id="IPR003034">
    <property type="entry name" value="SAP_dom"/>
</dbReference>